<accession>A0A2A2HE27</accession>
<name>A0A2A2HE27_9EURY</name>
<evidence type="ECO:0000313" key="3">
    <source>
        <dbReference type="Proteomes" id="UP000217528"/>
    </source>
</evidence>
<evidence type="ECO:0000313" key="2">
    <source>
        <dbReference type="EMBL" id="PWL08028.1"/>
    </source>
</evidence>
<gene>
    <name evidence="1" type="ORF">ASJ82_08195</name>
    <name evidence="2" type="ORF">MSCUN_09590</name>
</gene>
<reference evidence="2 4" key="1">
    <citation type="submission" date="2016-04" db="EMBL/GenBank/DDBJ databases">
        <title>Genome sequence of Methanosphaera cuniculi DSM 4103.</title>
        <authorList>
            <person name="Poehlein A."/>
            <person name="Seedorf H."/>
            <person name="Daniel R."/>
        </authorList>
    </citation>
    <scope>NUCLEOTIDE SEQUENCE [LARGE SCALE GENOMIC DNA]</scope>
    <source>
        <strain evidence="2 4">DSM 4103</strain>
    </source>
</reference>
<evidence type="ECO:0000313" key="4">
    <source>
        <dbReference type="Proteomes" id="UP000246004"/>
    </source>
</evidence>
<dbReference type="EMBL" id="LMVN01000011">
    <property type="protein sequence ID" value="PAV07647.1"/>
    <property type="molecule type" value="Genomic_DNA"/>
</dbReference>
<organism evidence="1 3">
    <name type="scientific">Methanosphaera cuniculi</name>
    <dbReference type="NCBI Taxonomy" id="1077256"/>
    <lineage>
        <taxon>Archaea</taxon>
        <taxon>Methanobacteriati</taxon>
        <taxon>Methanobacteriota</taxon>
        <taxon>Methanomada group</taxon>
        <taxon>Methanobacteria</taxon>
        <taxon>Methanobacteriales</taxon>
        <taxon>Methanobacteriaceae</taxon>
        <taxon>Methanosphaera</taxon>
    </lineage>
</organism>
<dbReference type="RefSeq" id="WP_095608533.1">
    <property type="nucleotide sequence ID" value="NZ_LMVN01000011.1"/>
</dbReference>
<comment type="caution">
    <text evidence="1">The sequence shown here is derived from an EMBL/GenBank/DDBJ whole genome shotgun (WGS) entry which is preliminary data.</text>
</comment>
<protein>
    <submittedName>
        <fullName evidence="1">Uncharacterized protein</fullName>
    </submittedName>
</protein>
<keyword evidence="3" id="KW-1185">Reference proteome</keyword>
<proteinExistence type="predicted"/>
<dbReference type="Proteomes" id="UP000246004">
    <property type="component" value="Unassembled WGS sequence"/>
</dbReference>
<dbReference type="AlphaFoldDB" id="A0A2A2HE27"/>
<reference evidence="1 3" key="2">
    <citation type="journal article" date="2017" name="BMC Genomics">
        <title>Genomic analysis of methanogenic archaea reveals a shift towards energy conservation.</title>
        <authorList>
            <person name="Gilmore S.P."/>
            <person name="Henske J.K."/>
            <person name="Sexton J.A."/>
            <person name="Solomon K.V."/>
            <person name="Seppala S."/>
            <person name="Yoo J.I."/>
            <person name="Huyett L.M."/>
            <person name="Pressman A."/>
            <person name="Cogan J.Z."/>
            <person name="Kivenson V."/>
            <person name="Peng X."/>
            <person name="Tan Y."/>
            <person name="Valentine D.L."/>
            <person name="O'Malley M.A."/>
        </authorList>
    </citation>
    <scope>NUCLEOTIDE SEQUENCE [LARGE SCALE GENOMIC DNA]</scope>
    <source>
        <strain evidence="1 3">1R-7</strain>
    </source>
</reference>
<dbReference type="OrthoDB" id="387479at2157"/>
<dbReference type="EMBL" id="LWMS01000031">
    <property type="protein sequence ID" value="PWL08028.1"/>
    <property type="molecule type" value="Genomic_DNA"/>
</dbReference>
<sequence length="213" mass="24995">MSTAAEHIWEYRYPHESTKAFDLFAKYLKLGTGRSLTKLKAEYGIDISLRQLKEYSRKYDWVSRAEAKDDYDIQKQMHQQEKEKEQYFQKRLERINQYHDATDAVLQTLLIDLGLIPNPETKRLEKNESIKSTSVASSLKNLTDANVNNTKLALRFLGLPETIKDTQNINMEANTTSMVNTKLNIQKTLHDEQFMNNELRFMKKLVDKDKEQK</sequence>
<dbReference type="Proteomes" id="UP000217528">
    <property type="component" value="Unassembled WGS sequence"/>
</dbReference>
<evidence type="ECO:0000313" key="1">
    <source>
        <dbReference type="EMBL" id="PAV07647.1"/>
    </source>
</evidence>